<dbReference type="InterPro" id="IPR056003">
    <property type="entry name" value="CT398_CC_hairpin"/>
</dbReference>
<dbReference type="EMBL" id="CP014859">
    <property type="protein sequence ID" value="AOS65200.1"/>
    <property type="molecule type" value="Genomic_DNA"/>
</dbReference>
<accession>A0AAC9HTN9</accession>
<dbReference type="Pfam" id="PF24481">
    <property type="entry name" value="CT398_CC"/>
    <property type="match status" value="1"/>
</dbReference>
<dbReference type="Gene3D" id="1.10.287.1490">
    <property type="match status" value="1"/>
</dbReference>
<dbReference type="AlphaFoldDB" id="A0AAC9HTN9"/>
<evidence type="ECO:0000313" key="4">
    <source>
        <dbReference type="EMBL" id="AOS65200.1"/>
    </source>
</evidence>
<dbReference type="PANTHER" id="PTHR39082">
    <property type="entry name" value="PHOSPHOLIPASE C-BETA-2-RELATED"/>
    <property type="match status" value="1"/>
</dbReference>
<evidence type="ECO:0000259" key="2">
    <source>
        <dbReference type="Pfam" id="PF02591"/>
    </source>
</evidence>
<gene>
    <name evidence="4" type="ORF">TL08_22085</name>
</gene>
<feature type="domain" description="C4-type zinc ribbon" evidence="2">
    <location>
        <begin position="203"/>
        <end position="237"/>
    </location>
</feature>
<feature type="domain" description="CT398-like coiled coil hairpin" evidence="3">
    <location>
        <begin position="14"/>
        <end position="193"/>
    </location>
</feature>
<dbReference type="Pfam" id="PF02591">
    <property type="entry name" value="Zn_ribbon_9"/>
    <property type="match status" value="1"/>
</dbReference>
<dbReference type="RefSeq" id="WP_069854008.1">
    <property type="nucleotide sequence ID" value="NZ_CP014859.1"/>
</dbReference>
<protein>
    <submittedName>
        <fullName evidence="4">Zn-ribbon protein</fullName>
    </submittedName>
</protein>
<keyword evidence="5" id="KW-1185">Reference proteome</keyword>
<dbReference type="KEGG" id="ahm:TL08_22085"/>
<proteinExistence type="predicted"/>
<evidence type="ECO:0000313" key="5">
    <source>
        <dbReference type="Proteomes" id="UP000095210"/>
    </source>
</evidence>
<evidence type="ECO:0000259" key="3">
    <source>
        <dbReference type="Pfam" id="PF24481"/>
    </source>
</evidence>
<reference evidence="5" key="1">
    <citation type="submission" date="2016-03" db="EMBL/GenBank/DDBJ databases">
        <title>Complete genome sequence of the type strain Actinoalloteichus hymeniacidonis DSM 45092.</title>
        <authorList>
            <person name="Schaffert L."/>
            <person name="Albersmeier A."/>
            <person name="Winkler A."/>
            <person name="Kalinowski J."/>
            <person name="Zotchev S."/>
            <person name="Ruckert C."/>
        </authorList>
    </citation>
    <scope>NUCLEOTIDE SEQUENCE [LARGE SCALE GENOMIC DNA]</scope>
    <source>
        <strain evidence="5">HPA177(T) (DSM 45092(T))</strain>
    </source>
</reference>
<dbReference type="InterPro" id="IPR003743">
    <property type="entry name" value="Zf-RING_7"/>
</dbReference>
<evidence type="ECO:0000256" key="1">
    <source>
        <dbReference type="SAM" id="Coils"/>
    </source>
</evidence>
<dbReference type="InterPro" id="IPR052376">
    <property type="entry name" value="Oxidative_Scav/Glycosyltrans"/>
</dbReference>
<keyword evidence="1" id="KW-0175">Coiled coil</keyword>
<sequence length="245" mass="27506">MKADPATQRRLLDLADVDTELNRVAYSRTNLPEHAEIDESETTMRAKQDAQVVAETALSDLRRELGRQEKEIDQVRARGKRDRELLDAGTVGARQVTDLQHELESLIRRQTTLEDELLEVMERTEAAEADVRFAEADLAGTREQLEQIVRRRDEALADLGTQETRHAERRAKLVEGLPADLLALYERVRAQRGNGAALLRARRCGACRLELDRVTVSKLKAADPSEVARCDECGVILVRTSESGL</sequence>
<dbReference type="PANTHER" id="PTHR39082:SF1">
    <property type="entry name" value="SCAVENGER RECEPTOR CLASS A MEMBER 3"/>
    <property type="match status" value="1"/>
</dbReference>
<dbReference type="Proteomes" id="UP000095210">
    <property type="component" value="Chromosome"/>
</dbReference>
<organism evidence="4 5">
    <name type="scientific">Actinoalloteichus hymeniacidonis</name>
    <dbReference type="NCBI Taxonomy" id="340345"/>
    <lineage>
        <taxon>Bacteria</taxon>
        <taxon>Bacillati</taxon>
        <taxon>Actinomycetota</taxon>
        <taxon>Actinomycetes</taxon>
        <taxon>Pseudonocardiales</taxon>
        <taxon>Pseudonocardiaceae</taxon>
        <taxon>Actinoalloteichus</taxon>
    </lineage>
</organism>
<name>A0AAC9HTN9_9PSEU</name>
<feature type="coiled-coil region" evidence="1">
    <location>
        <begin position="58"/>
        <end position="158"/>
    </location>
</feature>